<name>A0ABS6MPR6_9GAMM</name>
<keyword evidence="4" id="KW-1185">Reference proteome</keyword>
<protein>
    <submittedName>
        <fullName evidence="3">Uncharacterized protein</fullName>
    </submittedName>
</protein>
<gene>
    <name evidence="3" type="ORF">KQY15_16610</name>
</gene>
<dbReference type="EMBL" id="JAHRID010000009">
    <property type="protein sequence ID" value="MBV2130720.1"/>
    <property type="molecule type" value="Genomic_DNA"/>
</dbReference>
<evidence type="ECO:0000313" key="3">
    <source>
        <dbReference type="EMBL" id="MBV2130720.1"/>
    </source>
</evidence>
<dbReference type="RefSeq" id="WP_217671040.1">
    <property type="nucleotide sequence ID" value="NZ_JAHRID010000009.1"/>
</dbReference>
<keyword evidence="1" id="KW-0175">Coiled coil</keyword>
<feature type="chain" id="PRO_5046739603" evidence="2">
    <location>
        <begin position="23"/>
        <end position="86"/>
    </location>
</feature>
<dbReference type="Proteomes" id="UP000704611">
    <property type="component" value="Unassembled WGS sequence"/>
</dbReference>
<sequence length="86" mass="9080">MKTLAALTLTTAVLFTAAPAQANPATDALQQLAANQIAELKIAVAQQARQAMEKTAAEVRQLLQVEAEVKPQKDVIAKADNKPSAE</sequence>
<evidence type="ECO:0000256" key="2">
    <source>
        <dbReference type="SAM" id="SignalP"/>
    </source>
</evidence>
<evidence type="ECO:0000313" key="4">
    <source>
        <dbReference type="Proteomes" id="UP000704611"/>
    </source>
</evidence>
<evidence type="ECO:0000256" key="1">
    <source>
        <dbReference type="SAM" id="Coils"/>
    </source>
</evidence>
<reference evidence="3 4" key="1">
    <citation type="submission" date="2021-06" db="EMBL/GenBank/DDBJ databases">
        <title>Rheinheimera indica sp. nov., isolated from deep-sea sediment.</title>
        <authorList>
            <person name="Wang Z."/>
            <person name="Zhang X.-Y."/>
        </authorList>
    </citation>
    <scope>NUCLEOTIDE SEQUENCE [LARGE SCALE GENOMIC DNA]</scope>
    <source>
        <strain evidence="3 4">SM2107</strain>
    </source>
</reference>
<comment type="caution">
    <text evidence="3">The sequence shown here is derived from an EMBL/GenBank/DDBJ whole genome shotgun (WGS) entry which is preliminary data.</text>
</comment>
<keyword evidence="2" id="KW-0732">Signal</keyword>
<feature type="coiled-coil region" evidence="1">
    <location>
        <begin position="35"/>
        <end position="65"/>
    </location>
</feature>
<organism evidence="3 4">
    <name type="scientific">Arsukibacterium indicum</name>
    <dbReference type="NCBI Taxonomy" id="2848612"/>
    <lineage>
        <taxon>Bacteria</taxon>
        <taxon>Pseudomonadati</taxon>
        <taxon>Pseudomonadota</taxon>
        <taxon>Gammaproteobacteria</taxon>
        <taxon>Chromatiales</taxon>
        <taxon>Chromatiaceae</taxon>
        <taxon>Arsukibacterium</taxon>
    </lineage>
</organism>
<feature type="signal peptide" evidence="2">
    <location>
        <begin position="1"/>
        <end position="22"/>
    </location>
</feature>
<accession>A0ABS6MPR6</accession>
<proteinExistence type="predicted"/>